<dbReference type="InterPro" id="IPR002635">
    <property type="entry name" value="Chorion"/>
</dbReference>
<feature type="signal peptide" evidence="5">
    <location>
        <begin position="1"/>
        <end position="21"/>
    </location>
</feature>
<protein>
    <submittedName>
        <fullName evidence="6">Uncharacterized protein</fullName>
    </submittedName>
</protein>
<accession>A0A9N8KYS8</accession>
<feature type="chain" id="PRO_5040493697" evidence="5">
    <location>
        <begin position="22"/>
        <end position="192"/>
    </location>
</feature>
<dbReference type="Proteomes" id="UP001154114">
    <property type="component" value="Chromosome 29"/>
</dbReference>
<proteinExistence type="inferred from homology"/>
<keyword evidence="3" id="KW-0677">Repeat</keyword>
<evidence type="ECO:0000256" key="1">
    <source>
        <dbReference type="ARBA" id="ARBA00002085"/>
    </source>
</evidence>
<dbReference type="Pfam" id="PF01723">
    <property type="entry name" value="Chorion_1"/>
    <property type="match status" value="1"/>
</dbReference>
<comment type="similarity">
    <text evidence="2 4">Belongs to the chorion protein family.</text>
</comment>
<dbReference type="GO" id="GO:0005213">
    <property type="term" value="F:structural constituent of egg chorion"/>
    <property type="evidence" value="ECO:0007669"/>
    <property type="project" value="InterPro"/>
</dbReference>
<comment type="function">
    <text evidence="1">This protein is one of many from the eggshell of the gypsy moth.</text>
</comment>
<evidence type="ECO:0000313" key="6">
    <source>
        <dbReference type="EMBL" id="CAD0206759.1"/>
    </source>
</evidence>
<keyword evidence="7" id="KW-1185">Reference proteome</keyword>
<evidence type="ECO:0000313" key="7">
    <source>
        <dbReference type="Proteomes" id="UP001154114"/>
    </source>
</evidence>
<dbReference type="AlphaFoldDB" id="A0A9N8KYS8"/>
<dbReference type="EMBL" id="LR824032">
    <property type="protein sequence ID" value="CAD0206759.1"/>
    <property type="molecule type" value="Genomic_DNA"/>
</dbReference>
<evidence type="ECO:0000256" key="2">
    <source>
        <dbReference type="ARBA" id="ARBA00005906"/>
    </source>
</evidence>
<gene>
    <name evidence="6" type="ORF">CINC_LOCUS9049</name>
</gene>
<dbReference type="GO" id="GO:0042600">
    <property type="term" value="C:egg chorion"/>
    <property type="evidence" value="ECO:0007669"/>
    <property type="project" value="InterPro"/>
</dbReference>
<evidence type="ECO:0000256" key="5">
    <source>
        <dbReference type="SAM" id="SignalP"/>
    </source>
</evidence>
<evidence type="ECO:0000256" key="3">
    <source>
        <dbReference type="ARBA" id="ARBA00022737"/>
    </source>
</evidence>
<name>A0A9N8KYS8_CHRIL</name>
<reference evidence="6" key="1">
    <citation type="submission" date="2021-12" db="EMBL/GenBank/DDBJ databases">
        <authorList>
            <person name="King R."/>
        </authorList>
    </citation>
    <scope>NUCLEOTIDE SEQUENCE</scope>
</reference>
<evidence type="ECO:0000256" key="4">
    <source>
        <dbReference type="RuleBase" id="RU004378"/>
    </source>
</evidence>
<dbReference type="GO" id="GO:0007304">
    <property type="term" value="P:chorion-containing eggshell formation"/>
    <property type="evidence" value="ECO:0007669"/>
    <property type="project" value="InterPro"/>
</dbReference>
<sequence>MAAKSILVLCASACLVKMFAAQCIGANNIGLADELAMVNSGLYGAGLGYGANLAYGGNNAGYFANIAPTSGGGFAVTSSSPIAPTGIQVFSENAIEGSIAINGQLPFLGAIAVEGALPTAGAGAINYGCGSGAVGIVNEGVAGPVGPAGPVVGPTGPLAGPYGTGYAPNLAGLGYSGLGAGYNRALPCGAVY</sequence>
<organism evidence="6 7">
    <name type="scientific">Chrysodeixis includens</name>
    <name type="common">Soybean looper</name>
    <name type="synonym">Pseudoplusia includens</name>
    <dbReference type="NCBI Taxonomy" id="689277"/>
    <lineage>
        <taxon>Eukaryota</taxon>
        <taxon>Metazoa</taxon>
        <taxon>Ecdysozoa</taxon>
        <taxon>Arthropoda</taxon>
        <taxon>Hexapoda</taxon>
        <taxon>Insecta</taxon>
        <taxon>Pterygota</taxon>
        <taxon>Neoptera</taxon>
        <taxon>Endopterygota</taxon>
        <taxon>Lepidoptera</taxon>
        <taxon>Glossata</taxon>
        <taxon>Ditrysia</taxon>
        <taxon>Noctuoidea</taxon>
        <taxon>Noctuidae</taxon>
        <taxon>Plusiinae</taxon>
        <taxon>Chrysodeixis</taxon>
    </lineage>
</organism>
<keyword evidence="5" id="KW-0732">Signal</keyword>
<dbReference type="OrthoDB" id="6930117at2759"/>